<sequence>MGDLKRRTKPWGDLKGPTEQADALASLLRGWLDTAQLRIDDVAAQLTPEHFSSGRTPGRSTIGERLAGVRLDDEFVQAIADICSGDDAALRERMLTEARALASRKDPTRPAKTSGGKPDPAALANELVAVQRRSLALQDKLMRAWERAMELDRERSRSHQMVMVLLTMVDKLQRDITTLHAERGRLREREHRPQQLEEVRQKLARSEEQRRSAEAELDRAREERSKADRLAEEAAEQIRTLKDELERLRQGTGQPDNSPPLTVPSPSASEGEDFEAAADDIDDALAKASRHLDNGARRLDQLACELHQDDPLDNSVAIAETGEADDEPDDEALTLRILTQVRAMKEHGSSFISLALEAPTDLFVGVMRVLLLSDDDEKDWDLAHELLDVAGTEGTPPHLCELLAELRSHQNGNFYAYSLLSAIAASRSPGALVAIVAALRESEQDADAYQLLTAVARVGPACFISPTVLQLSDTDATWLIEALIAERSEMDIVTVREMLAFGGHQHYVALLSVPQVRQRALDMPPVQALPVFADA</sequence>
<evidence type="ECO:0000313" key="3">
    <source>
        <dbReference type="Proteomes" id="UP000270471"/>
    </source>
</evidence>
<feature type="region of interest" description="Disordered" evidence="1">
    <location>
        <begin position="101"/>
        <end position="120"/>
    </location>
</feature>
<dbReference type="Proteomes" id="UP000270471">
    <property type="component" value="Unassembled WGS sequence"/>
</dbReference>
<dbReference type="RefSeq" id="WP_121895826.1">
    <property type="nucleotide sequence ID" value="NZ_PENI01000063.1"/>
</dbReference>
<reference evidence="2 3" key="1">
    <citation type="submission" date="2017-11" db="EMBL/GenBank/DDBJ databases">
        <title>Draft genome of actinobacteria isolated from guarana (Paullinia cupana (Mart.) Ducke.</title>
        <authorList>
            <person name="Siqueira K.A."/>
            <person name="Liotti R.G."/>
            <person name="Mendes T.A.O."/>
            <person name="Soares M.A."/>
        </authorList>
    </citation>
    <scope>NUCLEOTIDE SEQUENCE [LARGE SCALE GENOMIC DNA]</scope>
    <source>
        <strain evidence="2 3">193</strain>
    </source>
</reference>
<dbReference type="OrthoDB" id="4187664at2"/>
<protein>
    <submittedName>
        <fullName evidence="2">Uncharacterized protein</fullName>
    </submittedName>
</protein>
<organism evidence="2 3">
    <name type="scientific">Streptomyces shenzhenensis</name>
    <dbReference type="NCBI Taxonomy" id="943815"/>
    <lineage>
        <taxon>Bacteria</taxon>
        <taxon>Bacillati</taxon>
        <taxon>Actinomycetota</taxon>
        <taxon>Actinomycetes</taxon>
        <taxon>Kitasatosporales</taxon>
        <taxon>Streptomycetaceae</taxon>
        <taxon>Streptomyces</taxon>
    </lineage>
</organism>
<keyword evidence="3" id="KW-1185">Reference proteome</keyword>
<feature type="region of interest" description="Disordered" evidence="1">
    <location>
        <begin position="183"/>
        <end position="233"/>
    </location>
</feature>
<feature type="compositionally biased region" description="Basic and acidic residues" evidence="1">
    <location>
        <begin position="183"/>
        <end position="232"/>
    </location>
</feature>
<evidence type="ECO:0000256" key="1">
    <source>
        <dbReference type="SAM" id="MobiDB-lite"/>
    </source>
</evidence>
<gene>
    <name evidence="2" type="ORF">CTZ28_45235</name>
</gene>
<name>A0A3M0HYE6_9ACTN</name>
<dbReference type="AlphaFoldDB" id="A0A3M0HYE6"/>
<feature type="region of interest" description="Disordered" evidence="1">
    <location>
        <begin position="250"/>
        <end position="273"/>
    </location>
</feature>
<comment type="caution">
    <text evidence="2">The sequence shown here is derived from an EMBL/GenBank/DDBJ whole genome shotgun (WGS) entry which is preliminary data.</text>
</comment>
<dbReference type="EMBL" id="PENI01000063">
    <property type="protein sequence ID" value="RMB79493.1"/>
    <property type="molecule type" value="Genomic_DNA"/>
</dbReference>
<proteinExistence type="predicted"/>
<accession>A0A3M0HYE6</accession>
<evidence type="ECO:0000313" key="2">
    <source>
        <dbReference type="EMBL" id="RMB79493.1"/>
    </source>
</evidence>